<evidence type="ECO:0000256" key="1">
    <source>
        <dbReference type="SAM" id="MobiDB-lite"/>
    </source>
</evidence>
<sequence length="35" mass="3849">QSSVKETKAEHKGGPENAVKQDKKEDKGSHKEGEK</sequence>
<organism evidence="2">
    <name type="scientific">marine sediment metagenome</name>
    <dbReference type="NCBI Taxonomy" id="412755"/>
    <lineage>
        <taxon>unclassified sequences</taxon>
        <taxon>metagenomes</taxon>
        <taxon>ecological metagenomes</taxon>
    </lineage>
</organism>
<reference evidence="2" key="1">
    <citation type="journal article" date="2014" name="Front. Microbiol.">
        <title>High frequency of phylogenetically diverse reductive dehalogenase-homologous genes in deep subseafloor sedimentary metagenomes.</title>
        <authorList>
            <person name="Kawai M."/>
            <person name="Futagami T."/>
            <person name="Toyoda A."/>
            <person name="Takaki Y."/>
            <person name="Nishi S."/>
            <person name="Hori S."/>
            <person name="Arai W."/>
            <person name="Tsubouchi T."/>
            <person name="Morono Y."/>
            <person name="Uchiyama I."/>
            <person name="Ito T."/>
            <person name="Fujiyama A."/>
            <person name="Inagaki F."/>
            <person name="Takami H."/>
        </authorList>
    </citation>
    <scope>NUCLEOTIDE SEQUENCE</scope>
    <source>
        <strain evidence="2">Expedition CK06-06</strain>
    </source>
</reference>
<dbReference type="AlphaFoldDB" id="X0WJM2"/>
<protein>
    <submittedName>
        <fullName evidence="2">Uncharacterized protein</fullName>
    </submittedName>
</protein>
<feature type="region of interest" description="Disordered" evidence="1">
    <location>
        <begin position="1"/>
        <end position="35"/>
    </location>
</feature>
<name>X0WJM2_9ZZZZ</name>
<comment type="caution">
    <text evidence="2">The sequence shown here is derived from an EMBL/GenBank/DDBJ whole genome shotgun (WGS) entry which is preliminary data.</text>
</comment>
<gene>
    <name evidence="2" type="ORF">S01H1_73685</name>
</gene>
<evidence type="ECO:0000313" key="2">
    <source>
        <dbReference type="EMBL" id="GAG30855.1"/>
    </source>
</evidence>
<feature type="non-terminal residue" evidence="2">
    <location>
        <position position="1"/>
    </location>
</feature>
<accession>X0WJM2</accession>
<dbReference type="EMBL" id="BARS01049245">
    <property type="protein sequence ID" value="GAG30855.1"/>
    <property type="molecule type" value="Genomic_DNA"/>
</dbReference>
<proteinExistence type="predicted"/>